<accession>A0A7C8MBX2</accession>
<evidence type="ECO:0000256" key="2">
    <source>
        <dbReference type="ARBA" id="ARBA00005641"/>
    </source>
</evidence>
<dbReference type="PANTHER" id="PTHR34142:SF1">
    <property type="entry name" value="GLYCOSIDE HYDROLASE FAMILY 5 DOMAIN-CONTAINING PROTEIN"/>
    <property type="match status" value="1"/>
</dbReference>
<dbReference type="EMBL" id="JAADJZ010000009">
    <property type="protein sequence ID" value="KAF2872755.1"/>
    <property type="molecule type" value="Genomic_DNA"/>
</dbReference>
<evidence type="ECO:0000256" key="3">
    <source>
        <dbReference type="ARBA" id="ARBA00012601"/>
    </source>
</evidence>
<feature type="domain" description="Glycoside hydrolase family 5" evidence="8">
    <location>
        <begin position="37"/>
        <end position="315"/>
    </location>
</feature>
<keyword evidence="5 6" id="KW-0326">Glycosidase</keyword>
<dbReference type="Pfam" id="PF00150">
    <property type="entry name" value="Cellulase"/>
    <property type="match status" value="1"/>
</dbReference>
<dbReference type="GO" id="GO:0008810">
    <property type="term" value="F:cellulase activity"/>
    <property type="evidence" value="ECO:0007669"/>
    <property type="project" value="UniProtKB-EC"/>
</dbReference>
<dbReference type="GO" id="GO:0009251">
    <property type="term" value="P:glucan catabolic process"/>
    <property type="evidence" value="ECO:0007669"/>
    <property type="project" value="TreeGrafter"/>
</dbReference>
<dbReference type="AlphaFoldDB" id="A0A7C8MBX2"/>
<sequence>MLFQKLVAAACLGFELAALATPAQKKQDRKLKWFGINESGAEFGEKNFTGVYGREYIWYDAKTIDAFMAQGMNMFRLNFRAADTNGIAHQVMERLTPNSLAGPFDALYLGNLTEQINYITSRGGYAMVQPHNYGRFYGAVMTDTAGFQTWWHNVAAQYANNSLVVFDTNNEYHDMPQALVFALNQAAINGIRAAGALSQYITPEGNAWSGAWTWVSSGNGASLLALHDPSNKLIYQMHQYLDGDGSGTSPTCVSGTVLRERLQAATEWLTDNGKQGVIGEFAGGSNELCVAALKDGLAFLAENAGVWWGAVWWAAGPWWADYMFSMEPERGVAWVGVLPEIRGAFL</sequence>
<protein>
    <recommendedName>
        <fullName evidence="3">cellulase</fullName>
        <ecNumber evidence="3">3.2.1.4</ecNumber>
    </recommendedName>
</protein>
<dbReference type="InterPro" id="IPR017853">
    <property type="entry name" value="GH"/>
</dbReference>
<dbReference type="SUPFAM" id="SSF51445">
    <property type="entry name" value="(Trans)glycosidases"/>
    <property type="match status" value="1"/>
</dbReference>
<gene>
    <name evidence="9" type="ORF">BDV95DRAFT_491958</name>
</gene>
<proteinExistence type="inferred from homology"/>
<dbReference type="Gene3D" id="3.20.20.80">
    <property type="entry name" value="Glycosidases"/>
    <property type="match status" value="1"/>
</dbReference>
<keyword evidence="10" id="KW-1185">Reference proteome</keyword>
<comment type="catalytic activity">
    <reaction evidence="1">
        <text>Endohydrolysis of (1-&gt;4)-beta-D-glucosidic linkages in cellulose, lichenin and cereal beta-D-glucans.</text>
        <dbReference type="EC" id="3.2.1.4"/>
    </reaction>
</comment>
<feature type="chain" id="PRO_5029010190" description="cellulase" evidence="7">
    <location>
        <begin position="21"/>
        <end position="346"/>
    </location>
</feature>
<evidence type="ECO:0000313" key="9">
    <source>
        <dbReference type="EMBL" id="KAF2872755.1"/>
    </source>
</evidence>
<dbReference type="PANTHER" id="PTHR34142">
    <property type="entry name" value="ENDO-BETA-1,4-GLUCANASE A"/>
    <property type="match status" value="1"/>
</dbReference>
<keyword evidence="4 6" id="KW-0378">Hydrolase</keyword>
<feature type="signal peptide" evidence="7">
    <location>
        <begin position="1"/>
        <end position="20"/>
    </location>
</feature>
<dbReference type="InterPro" id="IPR001547">
    <property type="entry name" value="Glyco_hydro_5"/>
</dbReference>
<comment type="caution">
    <text evidence="9">The sequence shown here is derived from an EMBL/GenBank/DDBJ whole genome shotgun (WGS) entry which is preliminary data.</text>
</comment>
<reference evidence="9 10" key="1">
    <citation type="submission" date="2020-01" db="EMBL/GenBank/DDBJ databases">
        <authorList>
            <consortium name="DOE Joint Genome Institute"/>
            <person name="Haridas S."/>
            <person name="Albert R."/>
            <person name="Binder M."/>
            <person name="Bloem J."/>
            <person name="Labutti K."/>
            <person name="Salamov A."/>
            <person name="Andreopoulos B."/>
            <person name="Baker S.E."/>
            <person name="Barry K."/>
            <person name="Bills G."/>
            <person name="Bluhm B.H."/>
            <person name="Cannon C."/>
            <person name="Castanera R."/>
            <person name="Culley D.E."/>
            <person name="Daum C."/>
            <person name="Ezra D."/>
            <person name="Gonzalez J.B."/>
            <person name="Henrissat B."/>
            <person name="Kuo A."/>
            <person name="Liang C."/>
            <person name="Lipzen A."/>
            <person name="Lutzoni F."/>
            <person name="Magnuson J."/>
            <person name="Mondo S."/>
            <person name="Nolan M."/>
            <person name="Ohm R."/>
            <person name="Pangilinan J."/>
            <person name="Park H.-J.H."/>
            <person name="Ramirez L."/>
            <person name="Alfaro M."/>
            <person name="Sun H."/>
            <person name="Tritt A."/>
            <person name="Yoshinaga Y."/>
            <person name="Zwiers L.-H.L."/>
            <person name="Turgeon B.G."/>
            <person name="Goodwin S.B."/>
            <person name="Spatafora J.W."/>
            <person name="Crous P.W."/>
            <person name="Grigoriev I.V."/>
        </authorList>
    </citation>
    <scope>NUCLEOTIDE SEQUENCE [LARGE SCALE GENOMIC DNA]</scope>
    <source>
        <strain evidence="9 10">CBS 611.86</strain>
    </source>
</reference>
<evidence type="ECO:0000256" key="6">
    <source>
        <dbReference type="RuleBase" id="RU361153"/>
    </source>
</evidence>
<evidence type="ECO:0000256" key="7">
    <source>
        <dbReference type="SAM" id="SignalP"/>
    </source>
</evidence>
<comment type="similarity">
    <text evidence="2 6">Belongs to the glycosyl hydrolase 5 (cellulase A) family.</text>
</comment>
<evidence type="ECO:0000256" key="1">
    <source>
        <dbReference type="ARBA" id="ARBA00000966"/>
    </source>
</evidence>
<evidence type="ECO:0000313" key="10">
    <source>
        <dbReference type="Proteomes" id="UP000481861"/>
    </source>
</evidence>
<dbReference type="OrthoDB" id="5823761at2759"/>
<evidence type="ECO:0000256" key="4">
    <source>
        <dbReference type="ARBA" id="ARBA00022801"/>
    </source>
</evidence>
<evidence type="ECO:0000259" key="8">
    <source>
        <dbReference type="Pfam" id="PF00150"/>
    </source>
</evidence>
<evidence type="ECO:0000256" key="5">
    <source>
        <dbReference type="ARBA" id="ARBA00023295"/>
    </source>
</evidence>
<organism evidence="9 10">
    <name type="scientific">Massariosphaeria phaeospora</name>
    <dbReference type="NCBI Taxonomy" id="100035"/>
    <lineage>
        <taxon>Eukaryota</taxon>
        <taxon>Fungi</taxon>
        <taxon>Dikarya</taxon>
        <taxon>Ascomycota</taxon>
        <taxon>Pezizomycotina</taxon>
        <taxon>Dothideomycetes</taxon>
        <taxon>Pleosporomycetidae</taxon>
        <taxon>Pleosporales</taxon>
        <taxon>Pleosporales incertae sedis</taxon>
        <taxon>Massariosphaeria</taxon>
    </lineage>
</organism>
<dbReference type="Proteomes" id="UP000481861">
    <property type="component" value="Unassembled WGS sequence"/>
</dbReference>
<dbReference type="EC" id="3.2.1.4" evidence="3"/>
<keyword evidence="7" id="KW-0732">Signal</keyword>
<name>A0A7C8MBX2_9PLEO</name>